<reference evidence="1" key="1">
    <citation type="journal article" date="2021" name="Environ. Microbiol.">
        <title>Gene family expansions and transcriptome signatures uncover fungal adaptations to wood decay.</title>
        <authorList>
            <person name="Hage H."/>
            <person name="Miyauchi S."/>
            <person name="Viragh M."/>
            <person name="Drula E."/>
            <person name="Min B."/>
            <person name="Chaduli D."/>
            <person name="Navarro D."/>
            <person name="Favel A."/>
            <person name="Norest M."/>
            <person name="Lesage-Meessen L."/>
            <person name="Balint B."/>
            <person name="Merenyi Z."/>
            <person name="de Eugenio L."/>
            <person name="Morin E."/>
            <person name="Martinez A.T."/>
            <person name="Baldrian P."/>
            <person name="Stursova M."/>
            <person name="Martinez M.J."/>
            <person name="Novotny C."/>
            <person name="Magnuson J.K."/>
            <person name="Spatafora J.W."/>
            <person name="Maurice S."/>
            <person name="Pangilinan J."/>
            <person name="Andreopoulos W."/>
            <person name="LaButti K."/>
            <person name="Hundley H."/>
            <person name="Na H."/>
            <person name="Kuo A."/>
            <person name="Barry K."/>
            <person name="Lipzen A."/>
            <person name="Henrissat B."/>
            <person name="Riley R."/>
            <person name="Ahrendt S."/>
            <person name="Nagy L.G."/>
            <person name="Grigoriev I.V."/>
            <person name="Martin F."/>
            <person name="Rosso M.N."/>
        </authorList>
    </citation>
    <scope>NUCLEOTIDE SEQUENCE</scope>
    <source>
        <strain evidence="1">CBS 384.51</strain>
    </source>
</reference>
<accession>A0ACB8U6J3</accession>
<dbReference type="Proteomes" id="UP001055072">
    <property type="component" value="Unassembled WGS sequence"/>
</dbReference>
<gene>
    <name evidence="1" type="ORF">BDY19DRAFT_88153</name>
</gene>
<evidence type="ECO:0000313" key="1">
    <source>
        <dbReference type="EMBL" id="KAI0089839.1"/>
    </source>
</evidence>
<organism evidence="1 2">
    <name type="scientific">Irpex rosettiformis</name>
    <dbReference type="NCBI Taxonomy" id="378272"/>
    <lineage>
        <taxon>Eukaryota</taxon>
        <taxon>Fungi</taxon>
        <taxon>Dikarya</taxon>
        <taxon>Basidiomycota</taxon>
        <taxon>Agaricomycotina</taxon>
        <taxon>Agaricomycetes</taxon>
        <taxon>Polyporales</taxon>
        <taxon>Irpicaceae</taxon>
        <taxon>Irpex</taxon>
    </lineage>
</organism>
<dbReference type="EMBL" id="MU274909">
    <property type="protein sequence ID" value="KAI0089839.1"/>
    <property type="molecule type" value="Genomic_DNA"/>
</dbReference>
<evidence type="ECO:0000313" key="2">
    <source>
        <dbReference type="Proteomes" id="UP001055072"/>
    </source>
</evidence>
<keyword evidence="2" id="KW-1185">Reference proteome</keyword>
<comment type="caution">
    <text evidence="1">The sequence shown here is derived from an EMBL/GenBank/DDBJ whole genome shotgun (WGS) entry which is preliminary data.</text>
</comment>
<proteinExistence type="predicted"/>
<protein>
    <submittedName>
        <fullName evidence="1">FYVE zinc finger-domain-containing protein</fullName>
    </submittedName>
</protein>
<name>A0ACB8U6J3_9APHY</name>
<sequence length="342" mass="37201">MPSFTAAVISRLASLSPVHKDMSDTESTLSSQGASSSSLEASSSTASYSARYTHDLTSSPVDIHYNNNNNELRRNEHLAVLLSKSLWKPDSQASRCDIFLCSRKFSVFERKHHCRKCGGVFCAECSTHTTPLLDASTLPFLNPPKSTPISSYASPESPVVTARVCDNCWDQIHGSKSPRSRALQQKKLEEAEQWEVESSSTGSSASSPRTPHTPLDSLPLTRLSARVPLRRAHTTTTTRPPPTRVNTLSSTASHSSSSSECASSELDAYPLCHASAICKVNGGGRWQPAPCVDVVGMGMAADEEDEDEGRMNGVVKDGDFQLWYPREVKPKSLAEPVRLSTF</sequence>